<evidence type="ECO:0000256" key="2">
    <source>
        <dbReference type="PIRSR" id="PIRSR605511-1"/>
    </source>
</evidence>
<feature type="binding site" evidence="3">
    <location>
        <position position="207"/>
    </location>
    <ligand>
        <name>a divalent metal cation</name>
        <dbReference type="ChEBI" id="CHEBI:60240"/>
    </ligand>
</feature>
<feature type="domain" description="SMP-30/Gluconolactonase/LRE-like region" evidence="4">
    <location>
        <begin position="15"/>
        <end position="262"/>
    </location>
</feature>
<evidence type="ECO:0000259" key="4">
    <source>
        <dbReference type="Pfam" id="PF08450"/>
    </source>
</evidence>
<evidence type="ECO:0000313" key="6">
    <source>
        <dbReference type="Proteomes" id="UP000019276"/>
    </source>
</evidence>
<dbReference type="InterPro" id="IPR011042">
    <property type="entry name" value="6-blade_b-propeller_TolB-like"/>
</dbReference>
<evidence type="ECO:0000256" key="1">
    <source>
        <dbReference type="ARBA" id="ARBA00008853"/>
    </source>
</evidence>
<dbReference type="Pfam" id="PF08450">
    <property type="entry name" value="SGL"/>
    <property type="match status" value="1"/>
</dbReference>
<reference evidence="5 6" key="1">
    <citation type="journal article" date="2014" name="Genome Announc.">
        <title>Draft Genome Sequence of the Agar-Degrading Bacterium Catenovulum sp. Strain DS-2, Isolated from Intestines of Haliotis diversicolor.</title>
        <authorList>
            <person name="Shan D."/>
            <person name="Li X."/>
            <person name="Gu Z."/>
            <person name="Wei G."/>
            <person name="Gao Z."/>
            <person name="Shao Z."/>
        </authorList>
    </citation>
    <scope>NUCLEOTIDE SEQUENCE [LARGE SCALE GENOMIC DNA]</scope>
    <source>
        <strain evidence="5 6">DS-2</strain>
    </source>
</reference>
<comment type="similarity">
    <text evidence="1">Belongs to the SMP-30/CGR1 family.</text>
</comment>
<dbReference type="InterPro" id="IPR005511">
    <property type="entry name" value="SMP-30"/>
</dbReference>
<keyword evidence="3" id="KW-0862">Zinc</keyword>
<dbReference type="GO" id="GO:0005509">
    <property type="term" value="F:calcium ion binding"/>
    <property type="evidence" value="ECO:0007669"/>
    <property type="project" value="TreeGrafter"/>
</dbReference>
<evidence type="ECO:0000256" key="3">
    <source>
        <dbReference type="PIRSR" id="PIRSR605511-2"/>
    </source>
</evidence>
<dbReference type="Gene3D" id="2.120.10.30">
    <property type="entry name" value="TolB, C-terminal domain"/>
    <property type="match status" value="1"/>
</dbReference>
<dbReference type="GO" id="GO:0019853">
    <property type="term" value="P:L-ascorbic acid biosynthetic process"/>
    <property type="evidence" value="ECO:0007669"/>
    <property type="project" value="TreeGrafter"/>
</dbReference>
<dbReference type="eggNOG" id="COG3386">
    <property type="taxonomic scope" value="Bacteria"/>
</dbReference>
<dbReference type="RefSeq" id="WP_035014829.1">
    <property type="nucleotide sequence ID" value="NZ_ARZY01000019.1"/>
</dbReference>
<sequence length="287" mass="32118">MPIKITQLTNTNDLLGECPIYDKQTNKLLWVDILNHRWHQLDLATNNINTVQFKQGLTAFARLNDKSFYAAFEQEIALIDITGNIVKQLPETQLNNPDIRYNDGGLTPNGHFIVGTMDKKEQTPLGNCYLIDQHGNKTHMYHGITVFNTAIFSKRGDVFYSADSPKNTFVARTFLNPDTNSNQTQTASMSEPIAEFNIDPNIPGLPDGSCWHDDTSFWNARWDGSGLARINTQGQLLDFIELEVARPTHCCWINHELIVTTAAIGLSQTQLDAQPLSGSVLKITGLK</sequence>
<dbReference type="STRING" id="1328313.DS2_11048"/>
<feature type="active site" description="Proton donor/acceptor" evidence="2">
    <location>
        <position position="207"/>
    </location>
</feature>
<proteinExistence type="inferred from homology"/>
<keyword evidence="6" id="KW-1185">Reference proteome</keyword>
<dbReference type="AlphaFoldDB" id="W7QLK1"/>
<organism evidence="5 6">
    <name type="scientific">Catenovulum agarivorans DS-2</name>
    <dbReference type="NCBI Taxonomy" id="1328313"/>
    <lineage>
        <taxon>Bacteria</taxon>
        <taxon>Pseudomonadati</taxon>
        <taxon>Pseudomonadota</taxon>
        <taxon>Gammaproteobacteria</taxon>
        <taxon>Alteromonadales</taxon>
        <taxon>Alteromonadaceae</taxon>
        <taxon>Catenovulum</taxon>
    </lineage>
</organism>
<dbReference type="PANTHER" id="PTHR10907:SF47">
    <property type="entry name" value="REGUCALCIN"/>
    <property type="match status" value="1"/>
</dbReference>
<dbReference type="PRINTS" id="PR01790">
    <property type="entry name" value="SMP30FAMILY"/>
</dbReference>
<protein>
    <submittedName>
        <fullName evidence="5">Regucalcin family protein</fullName>
    </submittedName>
</protein>
<dbReference type="SUPFAM" id="SSF63829">
    <property type="entry name" value="Calcium-dependent phosphotriesterase"/>
    <property type="match status" value="1"/>
</dbReference>
<feature type="binding site" evidence="3">
    <location>
        <position position="148"/>
    </location>
    <ligand>
        <name>a divalent metal cation</name>
        <dbReference type="ChEBI" id="CHEBI:60240"/>
    </ligand>
</feature>
<evidence type="ECO:0000313" key="5">
    <source>
        <dbReference type="EMBL" id="EWH09817.1"/>
    </source>
</evidence>
<comment type="cofactor">
    <cofactor evidence="3">
        <name>Zn(2+)</name>
        <dbReference type="ChEBI" id="CHEBI:29105"/>
    </cofactor>
    <text evidence="3">Binds 1 divalent metal cation per subunit.</text>
</comment>
<gene>
    <name evidence="5" type="ORF">DS2_11048</name>
</gene>
<dbReference type="EMBL" id="ARZY01000019">
    <property type="protein sequence ID" value="EWH09817.1"/>
    <property type="molecule type" value="Genomic_DNA"/>
</dbReference>
<name>W7QLK1_9ALTE</name>
<dbReference type="Proteomes" id="UP000019276">
    <property type="component" value="Unassembled WGS sequence"/>
</dbReference>
<keyword evidence="3" id="KW-0479">Metal-binding</keyword>
<feature type="binding site" evidence="3">
    <location>
        <position position="102"/>
    </location>
    <ligand>
        <name>substrate</name>
    </ligand>
</feature>
<feature type="binding site" evidence="3">
    <location>
        <position position="17"/>
    </location>
    <ligand>
        <name>a divalent metal cation</name>
        <dbReference type="ChEBI" id="CHEBI:60240"/>
    </ligand>
</feature>
<dbReference type="PANTHER" id="PTHR10907">
    <property type="entry name" value="REGUCALCIN"/>
    <property type="match status" value="1"/>
</dbReference>
<dbReference type="OrthoDB" id="9775406at2"/>
<dbReference type="GO" id="GO:0004341">
    <property type="term" value="F:gluconolactonase activity"/>
    <property type="evidence" value="ECO:0007669"/>
    <property type="project" value="TreeGrafter"/>
</dbReference>
<accession>W7QLK1</accession>
<dbReference type="InterPro" id="IPR013658">
    <property type="entry name" value="SGL"/>
</dbReference>
<feature type="binding site" evidence="3">
    <location>
        <position position="100"/>
    </location>
    <ligand>
        <name>substrate</name>
    </ligand>
</feature>
<comment type="caution">
    <text evidence="5">The sequence shown here is derived from an EMBL/GenBank/DDBJ whole genome shotgun (WGS) entry which is preliminary data.</text>
</comment>